<evidence type="ECO:0000313" key="3">
    <source>
        <dbReference type="Proteomes" id="UP000324222"/>
    </source>
</evidence>
<reference evidence="2 3" key="1">
    <citation type="submission" date="2019-05" db="EMBL/GenBank/DDBJ databases">
        <title>Another draft genome of Portunus trituberculatus and its Hox gene families provides insights of decapod evolution.</title>
        <authorList>
            <person name="Jeong J.-H."/>
            <person name="Song I."/>
            <person name="Kim S."/>
            <person name="Choi T."/>
            <person name="Kim D."/>
            <person name="Ryu S."/>
            <person name="Kim W."/>
        </authorList>
    </citation>
    <scope>NUCLEOTIDE SEQUENCE [LARGE SCALE GENOMIC DNA]</scope>
    <source>
        <tissue evidence="2">Muscle</tissue>
    </source>
</reference>
<protein>
    <submittedName>
        <fullName evidence="2">Uncharacterized protein</fullName>
    </submittedName>
</protein>
<keyword evidence="3" id="KW-1185">Reference proteome</keyword>
<gene>
    <name evidence="2" type="ORF">E2C01_025890</name>
</gene>
<dbReference type="EMBL" id="VSRR010002654">
    <property type="protein sequence ID" value="MPC32575.1"/>
    <property type="molecule type" value="Genomic_DNA"/>
</dbReference>
<proteinExistence type="predicted"/>
<organism evidence="2 3">
    <name type="scientific">Portunus trituberculatus</name>
    <name type="common">Swimming crab</name>
    <name type="synonym">Neptunus trituberculatus</name>
    <dbReference type="NCBI Taxonomy" id="210409"/>
    <lineage>
        <taxon>Eukaryota</taxon>
        <taxon>Metazoa</taxon>
        <taxon>Ecdysozoa</taxon>
        <taxon>Arthropoda</taxon>
        <taxon>Crustacea</taxon>
        <taxon>Multicrustacea</taxon>
        <taxon>Malacostraca</taxon>
        <taxon>Eumalacostraca</taxon>
        <taxon>Eucarida</taxon>
        <taxon>Decapoda</taxon>
        <taxon>Pleocyemata</taxon>
        <taxon>Brachyura</taxon>
        <taxon>Eubrachyura</taxon>
        <taxon>Portunoidea</taxon>
        <taxon>Portunidae</taxon>
        <taxon>Portuninae</taxon>
        <taxon>Portunus</taxon>
    </lineage>
</organism>
<evidence type="ECO:0000256" key="1">
    <source>
        <dbReference type="SAM" id="MobiDB-lite"/>
    </source>
</evidence>
<feature type="compositionally biased region" description="Basic and acidic residues" evidence="1">
    <location>
        <begin position="12"/>
        <end position="23"/>
    </location>
</feature>
<feature type="region of interest" description="Disordered" evidence="1">
    <location>
        <begin position="1"/>
        <end position="44"/>
    </location>
</feature>
<comment type="caution">
    <text evidence="2">The sequence shown here is derived from an EMBL/GenBank/DDBJ whole genome shotgun (WGS) entry which is preliminary data.</text>
</comment>
<accession>A0A5B7EGQ6</accession>
<evidence type="ECO:0000313" key="2">
    <source>
        <dbReference type="EMBL" id="MPC32575.1"/>
    </source>
</evidence>
<sequence>MNKNNDMAACGPEREGREGRGAEGRCGGLGRPPLTPSADPGHGCCAPPEGRPRPALLVKFWFLSLLSPPYIATWCRTATAARNTQQQLGVTAKTPLPLLALPWLAGLARRGFVAANRSVHEQSGITGECRWVEHGVGVAGRPPPAPPLMLTYVCLSVCLTSHSITLSTTGPCGGLGIKLEKNMNNTVKKFSERSARHNSRCRRLDRTH</sequence>
<dbReference type="AlphaFoldDB" id="A0A5B7EGQ6"/>
<dbReference type="Proteomes" id="UP000324222">
    <property type="component" value="Unassembled WGS sequence"/>
</dbReference>
<name>A0A5B7EGQ6_PORTR</name>